<accession>A0A544YKH3</accession>
<keyword evidence="1" id="KW-0560">Oxidoreductase</keyword>
<feature type="domain" description="FAD-binding" evidence="3">
    <location>
        <begin position="7"/>
        <end position="361"/>
    </location>
</feature>
<dbReference type="InterPro" id="IPR036188">
    <property type="entry name" value="FAD/NAD-bd_sf"/>
</dbReference>
<dbReference type="RefSeq" id="WP_142623692.1">
    <property type="nucleotide sequence ID" value="NZ_VIRM01000048.1"/>
</dbReference>
<proteinExistence type="predicted"/>
<evidence type="ECO:0000313" key="5">
    <source>
        <dbReference type="Proteomes" id="UP000316541"/>
    </source>
</evidence>
<dbReference type="Gene3D" id="3.50.50.60">
    <property type="entry name" value="FAD/NAD(P)-binding domain"/>
    <property type="match status" value="1"/>
</dbReference>
<dbReference type="GO" id="GO:0004497">
    <property type="term" value="F:monooxygenase activity"/>
    <property type="evidence" value="ECO:0007669"/>
    <property type="project" value="UniProtKB-KW"/>
</dbReference>
<dbReference type="SUPFAM" id="SSF54373">
    <property type="entry name" value="FAD-linked reductases, C-terminal domain"/>
    <property type="match status" value="1"/>
</dbReference>
<evidence type="ECO:0000256" key="1">
    <source>
        <dbReference type="ARBA" id="ARBA00023002"/>
    </source>
</evidence>
<dbReference type="InterPro" id="IPR050493">
    <property type="entry name" value="FAD-dep_Monooxygenase_BioMet"/>
</dbReference>
<dbReference type="Pfam" id="PF01494">
    <property type="entry name" value="FAD_binding_3"/>
    <property type="match status" value="1"/>
</dbReference>
<reference evidence="4 5" key="1">
    <citation type="submission" date="2019-07" db="EMBL/GenBank/DDBJ databases">
        <title>Microbispora hainanensis DSM 45428.</title>
        <authorList>
            <person name="Thawai C."/>
        </authorList>
    </citation>
    <scope>NUCLEOTIDE SEQUENCE [LARGE SCALE GENOMIC DNA]</scope>
    <source>
        <strain evidence="4 5">DSM 45428</strain>
    </source>
</reference>
<dbReference type="NCBIfam" id="NF005720">
    <property type="entry name" value="PRK07538.1"/>
    <property type="match status" value="1"/>
</dbReference>
<dbReference type="AlphaFoldDB" id="A0A544YKH3"/>
<dbReference type="SUPFAM" id="SSF51905">
    <property type="entry name" value="FAD/NAD(P)-binding domain"/>
    <property type="match status" value="1"/>
</dbReference>
<evidence type="ECO:0000313" key="4">
    <source>
        <dbReference type="EMBL" id="TQS17274.1"/>
    </source>
</evidence>
<sequence>MTTANTADIVIAGAGIGGLATALALHAKGIDAVVLEAAAELRQLGVGINIQPAAIGALTELGLGEALAATGIRTREHRYLDHGGAILWTEPRGVAAGHQHPQYSIHRGELQMLLLAAVRDRLGPHAVRTGLRVDAFRQTASGVRVLAYDEAGGAVEFEAAALVGADGMHSSVRSRLHPGRGALSPAGVDMWRGLSEMDEFLDGRTMILVNDEQATRLIAYPISRRHAERGKALVNWVCMVAAPSKSLSDGAGWNRPGLLEEVLPHLVEWDFGWLNPAVMVARSPRILRYPMADRDPLPHWGEGRVTLLGDAAHLMYPIGANGASQAIIDGITLAAELARGEDVAAALERYEAARRPATRAIILANRNMDGAERSIAGRANHDKAAELATITHRYRMTVEQRQSRA</sequence>
<dbReference type="PANTHER" id="PTHR13789">
    <property type="entry name" value="MONOOXYGENASE"/>
    <property type="match status" value="1"/>
</dbReference>
<dbReference type="GO" id="GO:0071949">
    <property type="term" value="F:FAD binding"/>
    <property type="evidence" value="ECO:0007669"/>
    <property type="project" value="InterPro"/>
</dbReference>
<dbReference type="EMBL" id="VIRM01000048">
    <property type="protein sequence ID" value="TQS17274.1"/>
    <property type="molecule type" value="Genomic_DNA"/>
</dbReference>
<dbReference type="PRINTS" id="PR00420">
    <property type="entry name" value="RNGMNOXGNASE"/>
</dbReference>
<dbReference type="PANTHER" id="PTHR13789:SF268">
    <property type="entry name" value="5-METHYLPHENAZINE-1-CARBOXYLATE 1-MONOOXYGENASE"/>
    <property type="match status" value="1"/>
</dbReference>
<evidence type="ECO:0000256" key="2">
    <source>
        <dbReference type="ARBA" id="ARBA00023033"/>
    </source>
</evidence>
<organism evidence="4 5">
    <name type="scientific">Microbispora hainanensis</name>
    <dbReference type="NCBI Taxonomy" id="568844"/>
    <lineage>
        <taxon>Bacteria</taxon>
        <taxon>Bacillati</taxon>
        <taxon>Actinomycetota</taxon>
        <taxon>Actinomycetes</taxon>
        <taxon>Streptosporangiales</taxon>
        <taxon>Streptosporangiaceae</taxon>
        <taxon>Microbispora</taxon>
    </lineage>
</organism>
<gene>
    <name evidence="4" type="ORF">FLX08_30380</name>
</gene>
<keyword evidence="2" id="KW-0503">Monooxygenase</keyword>
<name>A0A544YKH3_9ACTN</name>
<evidence type="ECO:0000259" key="3">
    <source>
        <dbReference type="Pfam" id="PF01494"/>
    </source>
</evidence>
<dbReference type="InterPro" id="IPR002938">
    <property type="entry name" value="FAD-bd"/>
</dbReference>
<dbReference type="Proteomes" id="UP000316541">
    <property type="component" value="Unassembled WGS sequence"/>
</dbReference>
<dbReference type="Gene3D" id="3.30.9.30">
    <property type="match status" value="1"/>
</dbReference>
<comment type="caution">
    <text evidence="4">The sequence shown here is derived from an EMBL/GenBank/DDBJ whole genome shotgun (WGS) entry which is preliminary data.</text>
</comment>
<protein>
    <submittedName>
        <fullName evidence="4">Flavin-dependent oxidoreductase</fullName>
    </submittedName>
</protein>